<evidence type="ECO:0000256" key="1">
    <source>
        <dbReference type="SAM" id="MobiDB-lite"/>
    </source>
</evidence>
<gene>
    <name evidence="2" type="ORF">AVW13_11835</name>
</gene>
<feature type="region of interest" description="Disordered" evidence="1">
    <location>
        <begin position="93"/>
        <end position="180"/>
    </location>
</feature>
<dbReference type="EMBL" id="LQQR01000020">
    <property type="protein sequence ID" value="KZE19140.1"/>
    <property type="molecule type" value="Genomic_DNA"/>
</dbReference>
<name>A0AB34XRJ0_9MICO</name>
<reference evidence="3" key="1">
    <citation type="submission" date="2016-01" db="EMBL/GenBank/DDBJ databases">
        <title>Draft genome of Chromobacterium sp. F49.</title>
        <authorList>
            <person name="Hong K.W."/>
        </authorList>
    </citation>
    <scope>NUCLEOTIDE SEQUENCE [LARGE SCALE GENOMIC DNA]</scope>
    <source>
        <strain evidence="3">M40</strain>
    </source>
</reference>
<dbReference type="AlphaFoldDB" id="A0AB34XRJ0"/>
<evidence type="ECO:0000313" key="3">
    <source>
        <dbReference type="Proteomes" id="UP000076612"/>
    </source>
</evidence>
<proteinExistence type="predicted"/>
<evidence type="ECO:0000313" key="2">
    <source>
        <dbReference type="EMBL" id="KZE19140.1"/>
    </source>
</evidence>
<protein>
    <submittedName>
        <fullName evidence="2">Uncharacterized protein</fullName>
    </submittedName>
</protein>
<dbReference type="RefSeq" id="WP_063250098.1">
    <property type="nucleotide sequence ID" value="NZ_LQQR01000020.1"/>
</dbReference>
<sequence>MAWFKVDDRLYSSLKVMRIPRRLRASAIGLWTMAGSWSAHDLTDGYVPDFMIEEFGADEEAAEALVTTGLWERVNDSERCGFVFVKWSEYQPTKADQEEKQAKERERKRRWRRNQNGEFAGEHSVPPGQERDTRNVPPDGDGLSQHGPTDPVPTRPVPSPIESGRRKRPARPLPDDWTYGDTHIEKAQNLNLDVDLEAEKFRDNVEAKDLRYVDWGKAFHTWLNRANDFKPRSATPPPPTDLWERKGPF</sequence>
<comment type="caution">
    <text evidence="2">The sequence shown here is derived from an EMBL/GenBank/DDBJ whole genome shotgun (WGS) entry which is preliminary data.</text>
</comment>
<feature type="compositionally biased region" description="Basic and acidic residues" evidence="1">
    <location>
        <begin position="95"/>
        <end position="105"/>
    </location>
</feature>
<dbReference type="Proteomes" id="UP000076612">
    <property type="component" value="Unassembled WGS sequence"/>
</dbReference>
<accession>A0AB34XRJ0</accession>
<organism evidence="2 3">
    <name type="scientific">Brevibacterium casei</name>
    <dbReference type="NCBI Taxonomy" id="33889"/>
    <lineage>
        <taxon>Bacteria</taxon>
        <taxon>Bacillati</taxon>
        <taxon>Actinomycetota</taxon>
        <taxon>Actinomycetes</taxon>
        <taxon>Micrococcales</taxon>
        <taxon>Brevibacteriaceae</taxon>
        <taxon>Brevibacterium</taxon>
    </lineage>
</organism>
<feature type="compositionally biased region" description="Pro residues" evidence="1">
    <location>
        <begin position="150"/>
        <end position="159"/>
    </location>
</feature>
<feature type="region of interest" description="Disordered" evidence="1">
    <location>
        <begin position="228"/>
        <end position="249"/>
    </location>
</feature>